<evidence type="ECO:0000259" key="1">
    <source>
        <dbReference type="PROSITE" id="PS50844"/>
    </source>
</evidence>
<reference evidence="2" key="1">
    <citation type="submission" date="2021-01" db="EMBL/GenBank/DDBJ databases">
        <title>Modified the classification status of verrucomicrobia.</title>
        <authorList>
            <person name="Feng X."/>
        </authorList>
    </citation>
    <scope>NUCLEOTIDE SEQUENCE</scope>
    <source>
        <strain evidence="2">_KCTC 22039</strain>
    </source>
</reference>
<comment type="caution">
    <text evidence="2">The sequence shown here is derived from an EMBL/GenBank/DDBJ whole genome shotgun (WGS) entry which is preliminary data.</text>
</comment>
<dbReference type="InterPro" id="IPR013785">
    <property type="entry name" value="Aldolase_TIM"/>
</dbReference>
<dbReference type="Gene3D" id="3.20.20.70">
    <property type="entry name" value="Aldolase class I"/>
    <property type="match status" value="1"/>
</dbReference>
<dbReference type="InterPro" id="IPR051690">
    <property type="entry name" value="PseI-like"/>
</dbReference>
<proteinExistence type="predicted"/>
<dbReference type="InterPro" id="IPR013132">
    <property type="entry name" value="PseI/NeuA/B-like_N"/>
</dbReference>
<dbReference type="EMBL" id="JAENIM010000047">
    <property type="protein sequence ID" value="MBK1792775.1"/>
    <property type="molecule type" value="Genomic_DNA"/>
</dbReference>
<dbReference type="Proteomes" id="UP000624703">
    <property type="component" value="Unassembled WGS sequence"/>
</dbReference>
<sequence length="356" mass="39342">MKELNINGRKISQNRPCYFIADIAANHDGDLSRAKDLIYLAKDAGADAAKFQHFRAETIVSDKGFANLGTQVSHQAKWEKSVSEVYRDATVPASWTAELAETCQLAGIDFFTSPYEKAIVDEVDPYVPAYKIGSGDITWIEQIEHVCSKNKPVILAAGASNLTDVQRAMDVMMQKAVGGICLMQCNTNYTAAIENMHYINLRVLETFKSMYPAVPLGLSDHTPGHASVLGAIALGACMVEKHFTDDTTRVGPDHLFSMDAPAWRDMVDRSRELEAALGTGNKKVEENESETVVIQRRCIRMARNIEEGEILTEQDLKVLRPAPKGSIPPYKIQDVIGKTANRRLEKGEHLSVTDLC</sequence>
<evidence type="ECO:0000313" key="2">
    <source>
        <dbReference type="EMBL" id="MBK1792775.1"/>
    </source>
</evidence>
<name>A0A8J7SNM8_9BACT</name>
<evidence type="ECO:0000313" key="3">
    <source>
        <dbReference type="Proteomes" id="UP000624703"/>
    </source>
</evidence>
<dbReference type="GO" id="GO:0016051">
    <property type="term" value="P:carbohydrate biosynthetic process"/>
    <property type="evidence" value="ECO:0007669"/>
    <property type="project" value="InterPro"/>
</dbReference>
<dbReference type="SMART" id="SM00858">
    <property type="entry name" value="SAF"/>
    <property type="match status" value="1"/>
</dbReference>
<dbReference type="PANTHER" id="PTHR42966">
    <property type="entry name" value="N-ACETYLNEURAMINATE SYNTHASE"/>
    <property type="match status" value="1"/>
</dbReference>
<dbReference type="CDD" id="cd11615">
    <property type="entry name" value="SAF_NeuB_like"/>
    <property type="match status" value="1"/>
</dbReference>
<dbReference type="SUPFAM" id="SSF51269">
    <property type="entry name" value="AFP III-like domain"/>
    <property type="match status" value="1"/>
</dbReference>
<gene>
    <name evidence="2" type="ORF">JIN82_16545</name>
</gene>
<dbReference type="RefSeq" id="WP_200312784.1">
    <property type="nucleotide sequence ID" value="NZ_JAENIM010000047.1"/>
</dbReference>
<dbReference type="Pfam" id="PF08666">
    <property type="entry name" value="SAF"/>
    <property type="match status" value="1"/>
</dbReference>
<dbReference type="Gene3D" id="3.90.1210.10">
    <property type="entry name" value="Antifreeze-like/N-acetylneuraminic acid synthase C-terminal domain"/>
    <property type="match status" value="1"/>
</dbReference>
<dbReference type="SUPFAM" id="SSF51569">
    <property type="entry name" value="Aldolase"/>
    <property type="match status" value="1"/>
</dbReference>
<keyword evidence="3" id="KW-1185">Reference proteome</keyword>
<dbReference type="Pfam" id="PF03102">
    <property type="entry name" value="NeuB"/>
    <property type="match status" value="1"/>
</dbReference>
<dbReference type="PROSITE" id="PS50844">
    <property type="entry name" value="AFP_LIKE"/>
    <property type="match status" value="1"/>
</dbReference>
<dbReference type="AlphaFoldDB" id="A0A8J7SNM8"/>
<dbReference type="PANTHER" id="PTHR42966:SF2">
    <property type="entry name" value="PSEUDAMINIC ACID SYNTHASE"/>
    <property type="match status" value="1"/>
</dbReference>
<feature type="domain" description="AFP-like" evidence="1">
    <location>
        <begin position="298"/>
        <end position="356"/>
    </location>
</feature>
<dbReference type="GO" id="GO:0047444">
    <property type="term" value="F:N-acylneuraminate-9-phosphate synthase activity"/>
    <property type="evidence" value="ECO:0007669"/>
    <property type="project" value="TreeGrafter"/>
</dbReference>
<dbReference type="InterPro" id="IPR057736">
    <property type="entry name" value="SAF_PseI/NeuA/NeuB"/>
</dbReference>
<dbReference type="InterPro" id="IPR036732">
    <property type="entry name" value="AFP_Neu5c_C_sf"/>
</dbReference>
<accession>A0A8J7SNM8</accession>
<dbReference type="InterPro" id="IPR013974">
    <property type="entry name" value="SAF"/>
</dbReference>
<dbReference type="InterPro" id="IPR006190">
    <property type="entry name" value="SAF_AFP_Neu5Ac"/>
</dbReference>
<protein>
    <submittedName>
        <fullName evidence="2">N-acetylneuraminate synthase family protein</fullName>
    </submittedName>
</protein>
<organism evidence="2 3">
    <name type="scientific">Persicirhabdus sediminis</name>
    <dbReference type="NCBI Taxonomy" id="454144"/>
    <lineage>
        <taxon>Bacteria</taxon>
        <taxon>Pseudomonadati</taxon>
        <taxon>Verrucomicrobiota</taxon>
        <taxon>Verrucomicrobiia</taxon>
        <taxon>Verrucomicrobiales</taxon>
        <taxon>Verrucomicrobiaceae</taxon>
        <taxon>Persicirhabdus</taxon>
    </lineage>
</organism>